<dbReference type="HOGENOM" id="CLU_3292861_0_0_4"/>
<proteinExistence type="predicted"/>
<evidence type="ECO:0000313" key="2">
    <source>
        <dbReference type="Proteomes" id="UP000004105"/>
    </source>
</evidence>
<sequence length="40" mass="4443">MRYAAGNACVASGQHTLRQVRHGWDGLHCKERVHRLGGTL</sequence>
<dbReference type="EMBL" id="AFAY01000030">
    <property type="protein sequence ID" value="EGF10820.1"/>
    <property type="molecule type" value="Genomic_DNA"/>
</dbReference>
<evidence type="ECO:0000313" key="1">
    <source>
        <dbReference type="EMBL" id="EGF10820.1"/>
    </source>
</evidence>
<accession>F2BCK3</accession>
<reference evidence="1 2" key="1">
    <citation type="submission" date="2011-02" db="EMBL/GenBank/DDBJ databases">
        <authorList>
            <person name="Muzny D."/>
            <person name="Qin X."/>
            <person name="Deng J."/>
            <person name="Jiang H."/>
            <person name="Liu Y."/>
            <person name="Qu J."/>
            <person name="Song X.-Z."/>
            <person name="Zhang L."/>
            <person name="Thornton R."/>
            <person name="Coyle M."/>
            <person name="Francisco L."/>
            <person name="Jackson L."/>
            <person name="Javaid M."/>
            <person name="Korchina V."/>
            <person name="Kovar C."/>
            <person name="Mata R."/>
            <person name="Mathew T."/>
            <person name="Ngo R."/>
            <person name="Nguyen L."/>
            <person name="Nguyen N."/>
            <person name="Okwuonu G."/>
            <person name="Ongeri F."/>
            <person name="Pham C."/>
            <person name="Simmons D."/>
            <person name="Wilczek-Boney K."/>
            <person name="Hale W."/>
            <person name="Jakkamsetti A."/>
            <person name="Pham P."/>
            <person name="Ruth R."/>
            <person name="San Lucas F."/>
            <person name="Warren J."/>
            <person name="Zhang J."/>
            <person name="Zhao Z."/>
            <person name="Zhou C."/>
            <person name="Zhu D."/>
            <person name="Lee S."/>
            <person name="Bess C."/>
            <person name="Blankenburg K."/>
            <person name="Forbes L."/>
            <person name="Fu Q."/>
            <person name="Gubbala S."/>
            <person name="Hirani K."/>
            <person name="Jayaseelan J.C."/>
            <person name="Lara F."/>
            <person name="Munidasa M."/>
            <person name="Palculict T."/>
            <person name="Patil S."/>
            <person name="Pu L.-L."/>
            <person name="Saada N."/>
            <person name="Tang L."/>
            <person name="Weissenberger G."/>
            <person name="Zhu Y."/>
            <person name="Hemphill L."/>
            <person name="Shang Y."/>
            <person name="Youmans B."/>
            <person name="Ayvaz T."/>
            <person name="Ross M."/>
            <person name="Santibanez J."/>
            <person name="Aqrawi P."/>
            <person name="Gross S."/>
            <person name="Joshi V."/>
            <person name="Fowler G."/>
            <person name="Nazareth L."/>
            <person name="Reid J."/>
            <person name="Worley K."/>
            <person name="Petrosino J."/>
            <person name="Highlander S."/>
            <person name="Gibbs R."/>
        </authorList>
    </citation>
    <scope>NUCLEOTIDE SEQUENCE [LARGE SCALE GENOMIC DNA]</scope>
    <source>
        <strain evidence="1 2">ATCC BAA-1200</strain>
    </source>
</reference>
<organism evidence="1 2">
    <name type="scientific">Neisseria bacilliformis ATCC BAA-1200</name>
    <dbReference type="NCBI Taxonomy" id="888742"/>
    <lineage>
        <taxon>Bacteria</taxon>
        <taxon>Pseudomonadati</taxon>
        <taxon>Pseudomonadota</taxon>
        <taxon>Betaproteobacteria</taxon>
        <taxon>Neisseriales</taxon>
        <taxon>Neisseriaceae</taxon>
        <taxon>Neisseria</taxon>
    </lineage>
</organism>
<protein>
    <submittedName>
        <fullName evidence="1">Uncharacterized protein</fullName>
    </submittedName>
</protein>
<gene>
    <name evidence="1" type="ORF">HMPREF9123_1491</name>
</gene>
<dbReference type="AlphaFoldDB" id="F2BCK3"/>
<comment type="caution">
    <text evidence="1">The sequence shown here is derived from an EMBL/GenBank/DDBJ whole genome shotgun (WGS) entry which is preliminary data.</text>
</comment>
<dbReference type="Proteomes" id="UP000004105">
    <property type="component" value="Unassembled WGS sequence"/>
</dbReference>
<name>F2BCK3_9NEIS</name>
<keyword evidence="2" id="KW-1185">Reference proteome</keyword>